<dbReference type="SUPFAM" id="SSF46955">
    <property type="entry name" value="Putative DNA-binding domain"/>
    <property type="match status" value="1"/>
</dbReference>
<keyword evidence="5" id="KW-1185">Reference proteome</keyword>
<dbReference type="Proteomes" id="UP000371977">
    <property type="component" value="Unassembled WGS sequence"/>
</dbReference>
<evidence type="ECO:0000259" key="3">
    <source>
        <dbReference type="PROSITE" id="PS50937"/>
    </source>
</evidence>
<dbReference type="EMBL" id="SDGZ01000023">
    <property type="protein sequence ID" value="TYC48158.1"/>
    <property type="molecule type" value="Genomic_DNA"/>
</dbReference>
<sequence length="150" mass="17577">MKNYQIGDIASIMHVPTSTIRYYDKQGLLPFAKRDLNGRRIFNENDLNYIEVIDCLKQSGIPIKDISHFMTWCLEGDSTLNQRFDFIEEHEAILEDEIKNLQAQLAFLRWKKWYYSRAKEAGTETINFETGTSHVQPELRSIYEAEIAHS</sequence>
<dbReference type="InterPro" id="IPR000551">
    <property type="entry name" value="MerR-type_HTH_dom"/>
</dbReference>
<protein>
    <submittedName>
        <fullName evidence="4">MerR family transcriptional regulator</fullName>
    </submittedName>
</protein>
<dbReference type="RefSeq" id="WP_148623303.1">
    <property type="nucleotide sequence ID" value="NZ_SDGZ01000023.1"/>
</dbReference>
<evidence type="ECO:0000256" key="1">
    <source>
        <dbReference type="ARBA" id="ARBA00023125"/>
    </source>
</evidence>
<organism evidence="4 5">
    <name type="scientific">Weissella muntiaci</name>
    <dbReference type="NCBI Taxonomy" id="2508881"/>
    <lineage>
        <taxon>Bacteria</taxon>
        <taxon>Bacillati</taxon>
        <taxon>Bacillota</taxon>
        <taxon>Bacilli</taxon>
        <taxon>Lactobacillales</taxon>
        <taxon>Lactobacillaceae</taxon>
        <taxon>Weissella</taxon>
    </lineage>
</organism>
<accession>A0A6C2C2H2</accession>
<evidence type="ECO:0000313" key="4">
    <source>
        <dbReference type="EMBL" id="TYC48158.1"/>
    </source>
</evidence>
<dbReference type="GO" id="GO:0003677">
    <property type="term" value="F:DNA binding"/>
    <property type="evidence" value="ECO:0007669"/>
    <property type="project" value="UniProtKB-KW"/>
</dbReference>
<dbReference type="SMART" id="SM00422">
    <property type="entry name" value="HTH_MERR"/>
    <property type="match status" value="1"/>
</dbReference>
<dbReference type="PROSITE" id="PS50937">
    <property type="entry name" value="HTH_MERR_2"/>
    <property type="match status" value="1"/>
</dbReference>
<reference evidence="4 5" key="1">
    <citation type="submission" date="2019-01" db="EMBL/GenBank/DDBJ databases">
        <title>Weissella sp. nov., a novel lactic acid bacterium isolated from animal feces.</title>
        <authorList>
            <person name="Wang L.-T."/>
        </authorList>
    </citation>
    <scope>NUCLEOTIDE SEQUENCE [LARGE SCALE GENOMIC DNA]</scope>
    <source>
        <strain evidence="4 5">8H-2</strain>
    </source>
</reference>
<dbReference type="PANTHER" id="PTHR30204:SF82">
    <property type="entry name" value="TRANSCRIPTIONAL REGULATOR, MERR FAMILY"/>
    <property type="match status" value="1"/>
</dbReference>
<proteinExistence type="predicted"/>
<dbReference type="Pfam" id="PF13411">
    <property type="entry name" value="MerR_1"/>
    <property type="match status" value="1"/>
</dbReference>
<dbReference type="CDD" id="cd01109">
    <property type="entry name" value="HTH_YyaN"/>
    <property type="match status" value="1"/>
</dbReference>
<name>A0A6C2C2H2_9LACO</name>
<evidence type="ECO:0000256" key="2">
    <source>
        <dbReference type="SAM" id="Coils"/>
    </source>
</evidence>
<keyword evidence="1" id="KW-0238">DNA-binding</keyword>
<comment type="caution">
    <text evidence="4">The sequence shown here is derived from an EMBL/GenBank/DDBJ whole genome shotgun (WGS) entry which is preliminary data.</text>
</comment>
<feature type="domain" description="HTH merR-type" evidence="3">
    <location>
        <begin position="3"/>
        <end position="72"/>
    </location>
</feature>
<dbReference type="OrthoDB" id="9811174at2"/>
<feature type="coiled-coil region" evidence="2">
    <location>
        <begin position="84"/>
        <end position="111"/>
    </location>
</feature>
<dbReference type="InterPro" id="IPR009061">
    <property type="entry name" value="DNA-bd_dom_put_sf"/>
</dbReference>
<dbReference type="InterPro" id="IPR047057">
    <property type="entry name" value="MerR_fam"/>
</dbReference>
<dbReference type="PANTHER" id="PTHR30204">
    <property type="entry name" value="REDOX-CYCLING DRUG-SENSING TRANSCRIPTIONAL ACTIVATOR SOXR"/>
    <property type="match status" value="1"/>
</dbReference>
<keyword evidence="2" id="KW-0175">Coiled coil</keyword>
<dbReference type="AlphaFoldDB" id="A0A6C2C2H2"/>
<dbReference type="GO" id="GO:0003700">
    <property type="term" value="F:DNA-binding transcription factor activity"/>
    <property type="evidence" value="ECO:0007669"/>
    <property type="project" value="InterPro"/>
</dbReference>
<evidence type="ECO:0000313" key="5">
    <source>
        <dbReference type="Proteomes" id="UP000371977"/>
    </source>
</evidence>
<gene>
    <name evidence="4" type="ORF">ESZ50_09255</name>
</gene>
<dbReference type="Gene3D" id="1.10.1660.10">
    <property type="match status" value="1"/>
</dbReference>